<dbReference type="Proteomes" id="UP000051952">
    <property type="component" value="Unassembled WGS sequence"/>
</dbReference>
<dbReference type="VEuPathDB" id="TriTrypDB:BSAL_20555"/>
<keyword evidence="2 3" id="KW-0812">Transmembrane</keyword>
<evidence type="ECO:0000256" key="1">
    <source>
        <dbReference type="SAM" id="MobiDB-lite"/>
    </source>
</evidence>
<keyword evidence="2" id="KW-1133">Transmembrane helix</keyword>
<keyword evidence="2" id="KW-0472">Membrane</keyword>
<accession>A0A0S4JH19</accession>
<evidence type="ECO:0000313" key="4">
    <source>
        <dbReference type="Proteomes" id="UP000051952"/>
    </source>
</evidence>
<protein>
    <submittedName>
        <fullName evidence="3">Transmembrane protein, putative</fullName>
    </submittedName>
</protein>
<keyword evidence="4" id="KW-1185">Reference proteome</keyword>
<evidence type="ECO:0000256" key="2">
    <source>
        <dbReference type="SAM" id="Phobius"/>
    </source>
</evidence>
<gene>
    <name evidence="3" type="ORF">BSAL_20555</name>
</gene>
<sequence length="540" mass="57061">LPTNLVAVTPFIYPVAPPVVLPTAGTAYVSYVNNISTTLESYLVAYNTIPPTPTSPLLTGFEVLSVSGSIISGVVPLSTNTAAVSVSQANTRSTSGASVVELKDDSVPGVIQVNTLWSIDRLNSSYTQLLAIPQLDLIIFGALLPTKPAPYPQSMEIVAVNSSAQKNSAAAAPNIVWNRTWVTPITPGGGAPLYYDGMIYFFHGNALNRVNALTGLTSAIFNDPCNQNATNATAVWNFAIPSFDIDPTNGQSLDAFILYANLTASSTTVCRFSHTTGKAKWSTGFYGSFVFDDVYGAGGNIFMTGRNVNTNTSGGYVQYITWVQNATTGNVYPYPYARNAQDAESFPRMMPSWMSQYFLGGLDGPVMVQQALGVTYAYFAAHPGSIVWQAQGACHHTPLMVTPNANQPNTTYVGCTDVTNGKVTLLHATNGSTVWSYDFDVAKSLATDNIYVYAVGTHGALAQLSVEVASKNSFPTPSPVGGEPSGLSSGAKAGAAIGGLLCAAVVIAVAVHFVRTRSVRRQAGYSSPKEDPGHYGAMNE</sequence>
<evidence type="ECO:0000313" key="3">
    <source>
        <dbReference type="EMBL" id="CUG89337.1"/>
    </source>
</evidence>
<reference evidence="4" key="1">
    <citation type="submission" date="2015-09" db="EMBL/GenBank/DDBJ databases">
        <authorList>
            <consortium name="Pathogen Informatics"/>
        </authorList>
    </citation>
    <scope>NUCLEOTIDE SEQUENCE [LARGE SCALE GENOMIC DNA]</scope>
    <source>
        <strain evidence="4">Lake Konstanz</strain>
    </source>
</reference>
<name>A0A0S4JH19_BODSA</name>
<feature type="transmembrane region" description="Helical" evidence="2">
    <location>
        <begin position="493"/>
        <end position="514"/>
    </location>
</feature>
<organism evidence="3 4">
    <name type="scientific">Bodo saltans</name>
    <name type="common">Flagellated protozoan</name>
    <dbReference type="NCBI Taxonomy" id="75058"/>
    <lineage>
        <taxon>Eukaryota</taxon>
        <taxon>Discoba</taxon>
        <taxon>Euglenozoa</taxon>
        <taxon>Kinetoplastea</taxon>
        <taxon>Metakinetoplastina</taxon>
        <taxon>Eubodonida</taxon>
        <taxon>Bodonidae</taxon>
        <taxon>Bodo</taxon>
    </lineage>
</organism>
<dbReference type="EMBL" id="CYKH01001725">
    <property type="protein sequence ID" value="CUG89337.1"/>
    <property type="molecule type" value="Genomic_DNA"/>
</dbReference>
<proteinExistence type="predicted"/>
<feature type="non-terminal residue" evidence="3">
    <location>
        <position position="1"/>
    </location>
</feature>
<feature type="region of interest" description="Disordered" evidence="1">
    <location>
        <begin position="521"/>
        <end position="540"/>
    </location>
</feature>
<dbReference type="AlphaFoldDB" id="A0A0S4JH19"/>